<dbReference type="EMBL" id="FRBR01000014">
    <property type="protein sequence ID" value="SHM33020.1"/>
    <property type="molecule type" value="Genomic_DNA"/>
</dbReference>
<evidence type="ECO:0000313" key="1">
    <source>
        <dbReference type="EMBL" id="SHM33020.1"/>
    </source>
</evidence>
<dbReference type="Proteomes" id="UP000183974">
    <property type="component" value="Unassembled WGS sequence"/>
</dbReference>
<keyword evidence="2" id="KW-1185">Reference proteome</keyword>
<name>A0A1M7HX30_9RHOB</name>
<gene>
    <name evidence="1" type="ORF">SAMN05444398_1144</name>
</gene>
<proteinExistence type="predicted"/>
<sequence>MLRDFFLNGSSMAESGYCFFTGLGSNRGQFFQFEAKQ</sequence>
<accession>A0A1M7HX30</accession>
<evidence type="ECO:0000313" key="2">
    <source>
        <dbReference type="Proteomes" id="UP000183974"/>
    </source>
</evidence>
<reference evidence="1 2" key="1">
    <citation type="submission" date="2016-11" db="EMBL/GenBank/DDBJ databases">
        <authorList>
            <person name="Jaros S."/>
            <person name="Januszkiewicz K."/>
            <person name="Wedrychowicz H."/>
        </authorList>
    </citation>
    <scope>NUCLEOTIDE SEQUENCE [LARGE SCALE GENOMIC DNA]</scope>
    <source>
        <strain evidence="1 2">DSM 29589</strain>
    </source>
</reference>
<protein>
    <submittedName>
        <fullName evidence="1">Uncharacterized protein</fullName>
    </submittedName>
</protein>
<organism evidence="1 2">
    <name type="scientific">Roseovarius pacificus</name>
    <dbReference type="NCBI Taxonomy" id="337701"/>
    <lineage>
        <taxon>Bacteria</taxon>
        <taxon>Pseudomonadati</taxon>
        <taxon>Pseudomonadota</taxon>
        <taxon>Alphaproteobacteria</taxon>
        <taxon>Rhodobacterales</taxon>
        <taxon>Roseobacteraceae</taxon>
        <taxon>Roseovarius</taxon>
    </lineage>
</organism>
<dbReference type="AlphaFoldDB" id="A0A1M7HX30"/>